<dbReference type="STRING" id="224129.A0A1W4X286"/>
<evidence type="ECO:0000313" key="3">
    <source>
        <dbReference type="RefSeq" id="XP_018330241.1"/>
    </source>
</evidence>
<gene>
    <name evidence="3" type="primary">LOC108740427</name>
</gene>
<dbReference type="OrthoDB" id="6819249at2759"/>
<protein>
    <submittedName>
        <fullName evidence="3">Switch 2</fullName>
    </submittedName>
</protein>
<dbReference type="InParanoid" id="A0A1W4X286"/>
<organism evidence="2 3">
    <name type="scientific">Agrilus planipennis</name>
    <name type="common">Emerald ash borer</name>
    <name type="synonym">Agrilus marcopoli</name>
    <dbReference type="NCBI Taxonomy" id="224129"/>
    <lineage>
        <taxon>Eukaryota</taxon>
        <taxon>Metazoa</taxon>
        <taxon>Ecdysozoa</taxon>
        <taxon>Arthropoda</taxon>
        <taxon>Hexapoda</taxon>
        <taxon>Insecta</taxon>
        <taxon>Pterygota</taxon>
        <taxon>Neoptera</taxon>
        <taxon>Endopterygota</taxon>
        <taxon>Coleoptera</taxon>
        <taxon>Polyphaga</taxon>
        <taxon>Elateriformia</taxon>
        <taxon>Buprestoidea</taxon>
        <taxon>Buprestidae</taxon>
        <taxon>Agrilinae</taxon>
        <taxon>Agrilus</taxon>
    </lineage>
</organism>
<reference evidence="3" key="1">
    <citation type="submission" date="2025-08" db="UniProtKB">
        <authorList>
            <consortium name="RefSeq"/>
        </authorList>
    </citation>
    <scope>IDENTIFICATION</scope>
    <source>
        <tissue evidence="3">Entire body</tissue>
    </source>
</reference>
<dbReference type="InterPro" id="IPR038718">
    <property type="entry name" value="SNF2-like_sf"/>
</dbReference>
<dbReference type="Proteomes" id="UP000192223">
    <property type="component" value="Unplaced"/>
</dbReference>
<sequence>MVIIIMPSLILTKWDVEDAVYVPAGVVSNLQNYHLAGIRFLYDCYQNRLKGGILNHDVDMNFPAQVSAFFTALKKEIQVASPALIICSENRFLKWLYHLKIYGNFTVHCPKECISEDIKEGIIMTSIHQTKVLQNLVERNFSFIVIEEFDLVSNKRIFKQLRGDFHIGLTTHNFIKEPNQKVFFEMINWTNPGVLGKFSQFCKDNIEHLQNFRWPYEKYWHRLTWNFCDTFTRPTVEEKKEYVERIKLWAKQEKVEINLSMHENIPKKRKYKKTQTKTEQKEMQKAPFTSSDSSNDVVETLGKKTNIRRKKRKVTPNKHVKEKPEA</sequence>
<feature type="region of interest" description="Disordered" evidence="1">
    <location>
        <begin position="267"/>
        <end position="326"/>
    </location>
</feature>
<dbReference type="Gene3D" id="3.40.50.10810">
    <property type="entry name" value="Tandem AAA-ATPase domain"/>
    <property type="match status" value="1"/>
</dbReference>
<name>A0A1W4X286_AGRPL</name>
<dbReference type="GeneID" id="108740427"/>
<dbReference type="AlphaFoldDB" id="A0A1W4X286"/>
<evidence type="ECO:0000256" key="1">
    <source>
        <dbReference type="SAM" id="MobiDB-lite"/>
    </source>
</evidence>
<evidence type="ECO:0000313" key="2">
    <source>
        <dbReference type="Proteomes" id="UP000192223"/>
    </source>
</evidence>
<dbReference type="KEGG" id="apln:108740427"/>
<accession>A0A1W4X286</accession>
<dbReference type="RefSeq" id="XP_018330241.1">
    <property type="nucleotide sequence ID" value="XM_018474739.2"/>
</dbReference>
<proteinExistence type="predicted"/>
<keyword evidence="2" id="KW-1185">Reference proteome</keyword>
<feature type="compositionally biased region" description="Basic residues" evidence="1">
    <location>
        <begin position="305"/>
        <end position="326"/>
    </location>
</feature>
<feature type="compositionally biased region" description="Polar residues" evidence="1">
    <location>
        <begin position="287"/>
        <end position="297"/>
    </location>
</feature>